<dbReference type="Proteomes" id="UP000643207">
    <property type="component" value="Unassembled WGS sequence"/>
</dbReference>
<feature type="domain" description="Type I restriction modification DNA specificity" evidence="5">
    <location>
        <begin position="220"/>
        <end position="367"/>
    </location>
</feature>
<evidence type="ECO:0000256" key="4">
    <source>
        <dbReference type="SAM" id="Coils"/>
    </source>
</evidence>
<dbReference type="SUPFAM" id="SSF116734">
    <property type="entry name" value="DNA methylase specificity domain"/>
    <property type="match status" value="2"/>
</dbReference>
<keyword evidence="6" id="KW-0378">Hydrolase</keyword>
<keyword evidence="4" id="KW-0175">Coiled coil</keyword>
<dbReference type="PANTHER" id="PTHR30408">
    <property type="entry name" value="TYPE-1 RESTRICTION ENZYME ECOKI SPECIFICITY PROTEIN"/>
    <property type="match status" value="1"/>
</dbReference>
<dbReference type="InterPro" id="IPR000055">
    <property type="entry name" value="Restrct_endonuc_typeI_TRD"/>
</dbReference>
<sequence>MEVRAGYKQTEAGVIPEDWRLSSMGDEAELLTGFPFPSSGFTKSGVRLLRGSNVKRGAVDWSTDITQYWPAIGAKTQAYQLRAGDLVIAMDGALVGRSFATIGAADLPALLVQRVARLRSKKSVQGLLRAWVASDFFVRHVDLVKTHTAIPHISPKDIRQFAVVVPSAKAEQDAIAEALSDLDALLAGLDRLIAKKRDLKQAAMQQLLTGQTRLPGFQGEWEVKRLGEMLTICHGRNQHEVERPGGLYPILATGGQIGTASQALYDKPSVLIGRKGTINQPRYMDTPFWTVDTLFYSAMKGDNNAKFLYYRFCLIDWMQYNEASGVPSLNARTIENVEVLAPVPAEQFAIAAVLTDMDAELAALEARRDKTRALKQGMMQELLTGRTRLV</sequence>
<dbReference type="RefSeq" id="WP_201825324.1">
    <property type="nucleotide sequence ID" value="NZ_JAERRA010000001.1"/>
</dbReference>
<organism evidence="6 7">
    <name type="scientific">Aquariibacter lacus</name>
    <dbReference type="NCBI Taxonomy" id="2801332"/>
    <lineage>
        <taxon>Bacteria</taxon>
        <taxon>Pseudomonadati</taxon>
        <taxon>Pseudomonadota</taxon>
        <taxon>Betaproteobacteria</taxon>
        <taxon>Burkholderiales</taxon>
        <taxon>Sphaerotilaceae</taxon>
        <taxon>Aquariibacter</taxon>
    </lineage>
</organism>
<evidence type="ECO:0000313" key="6">
    <source>
        <dbReference type="EMBL" id="MBL0719804.1"/>
    </source>
</evidence>
<dbReference type="GO" id="GO:0009307">
    <property type="term" value="P:DNA restriction-modification system"/>
    <property type="evidence" value="ECO:0007669"/>
    <property type="project" value="UniProtKB-KW"/>
</dbReference>
<dbReference type="CDD" id="cd17288">
    <property type="entry name" value="RMtype1_S_LlaAI06ORF1089P_TRD1-CR1_like"/>
    <property type="match status" value="1"/>
</dbReference>
<proteinExistence type="inferred from homology"/>
<dbReference type="PANTHER" id="PTHR30408:SF12">
    <property type="entry name" value="TYPE I RESTRICTION ENZYME MJAVIII SPECIFICITY SUBUNIT"/>
    <property type="match status" value="1"/>
</dbReference>
<evidence type="ECO:0000256" key="2">
    <source>
        <dbReference type="ARBA" id="ARBA00022747"/>
    </source>
</evidence>
<evidence type="ECO:0000256" key="3">
    <source>
        <dbReference type="ARBA" id="ARBA00023125"/>
    </source>
</evidence>
<feature type="coiled-coil region" evidence="4">
    <location>
        <begin position="354"/>
        <end position="381"/>
    </location>
</feature>
<name>A0A9X0XDF1_9BURK</name>
<keyword evidence="6" id="KW-0540">Nuclease</keyword>
<dbReference type="Gene3D" id="3.90.220.20">
    <property type="entry name" value="DNA methylase specificity domains"/>
    <property type="match status" value="2"/>
</dbReference>
<dbReference type="GO" id="GO:0003677">
    <property type="term" value="F:DNA binding"/>
    <property type="evidence" value="ECO:0007669"/>
    <property type="project" value="UniProtKB-KW"/>
</dbReference>
<comment type="caution">
    <text evidence="6">The sequence shown here is derived from an EMBL/GenBank/DDBJ whole genome shotgun (WGS) entry which is preliminary data.</text>
</comment>
<dbReference type="Pfam" id="PF01420">
    <property type="entry name" value="Methylase_S"/>
    <property type="match status" value="1"/>
</dbReference>
<dbReference type="AlphaFoldDB" id="A0A9X0XDF1"/>
<comment type="similarity">
    <text evidence="1">Belongs to the type-I restriction system S methylase family.</text>
</comment>
<accession>A0A9X0XDF1</accession>
<keyword evidence="3" id="KW-0238">DNA-binding</keyword>
<dbReference type="InterPro" id="IPR044946">
    <property type="entry name" value="Restrct_endonuc_typeI_TRD_sf"/>
</dbReference>
<evidence type="ECO:0000259" key="5">
    <source>
        <dbReference type="Pfam" id="PF01420"/>
    </source>
</evidence>
<dbReference type="CDD" id="cd17259">
    <property type="entry name" value="RMtype1_S_StySKI-TRD2-CR2_like"/>
    <property type="match status" value="1"/>
</dbReference>
<reference evidence="6 7" key="1">
    <citation type="submission" date="2021-01" db="EMBL/GenBank/DDBJ databases">
        <title>Piscinibacter sp. Jin2 Genome sequencing and assembly.</title>
        <authorList>
            <person name="Kim I."/>
        </authorList>
    </citation>
    <scope>NUCLEOTIDE SEQUENCE [LARGE SCALE GENOMIC DNA]</scope>
    <source>
        <strain evidence="6 7">Jin2</strain>
    </source>
</reference>
<gene>
    <name evidence="6" type="ORF">JI742_07875</name>
</gene>
<keyword evidence="6" id="KW-0255">Endonuclease</keyword>
<dbReference type="GO" id="GO:0004519">
    <property type="term" value="F:endonuclease activity"/>
    <property type="evidence" value="ECO:0007669"/>
    <property type="project" value="UniProtKB-KW"/>
</dbReference>
<dbReference type="Gene3D" id="1.10.287.1120">
    <property type="entry name" value="Bipartite methylase S protein"/>
    <property type="match status" value="2"/>
</dbReference>
<dbReference type="InterPro" id="IPR052021">
    <property type="entry name" value="Type-I_RS_S_subunit"/>
</dbReference>
<keyword evidence="7" id="KW-1185">Reference proteome</keyword>
<keyword evidence="2" id="KW-0680">Restriction system</keyword>
<evidence type="ECO:0000313" key="7">
    <source>
        <dbReference type="Proteomes" id="UP000643207"/>
    </source>
</evidence>
<protein>
    <submittedName>
        <fullName evidence="6">Restriction endonuclease subunit S</fullName>
    </submittedName>
</protein>
<evidence type="ECO:0000256" key="1">
    <source>
        <dbReference type="ARBA" id="ARBA00010923"/>
    </source>
</evidence>
<dbReference type="EMBL" id="JAERRA010000001">
    <property type="protein sequence ID" value="MBL0719804.1"/>
    <property type="molecule type" value="Genomic_DNA"/>
</dbReference>